<dbReference type="InterPro" id="IPR011608">
    <property type="entry name" value="PRD"/>
</dbReference>
<dbReference type="Pfam" id="PF05043">
    <property type="entry name" value="Mga"/>
    <property type="match status" value="1"/>
</dbReference>
<dbReference type="GO" id="GO:0008982">
    <property type="term" value="F:protein-N(PI)-phosphohistidine-sugar phosphotransferase activity"/>
    <property type="evidence" value="ECO:0007669"/>
    <property type="project" value="InterPro"/>
</dbReference>
<evidence type="ECO:0000256" key="2">
    <source>
        <dbReference type="ARBA" id="ARBA00023015"/>
    </source>
</evidence>
<comment type="caution">
    <text evidence="9">The sequence shown here is derived from an EMBL/GenBank/DDBJ whole genome shotgun (WGS) entry which is preliminary data.</text>
</comment>
<gene>
    <name evidence="9" type="ORF">CIAN88_02690</name>
</gene>
<name>A0A099IAF0_CLOIN</name>
<evidence type="ECO:0000313" key="10">
    <source>
        <dbReference type="Proteomes" id="UP000030008"/>
    </source>
</evidence>
<dbReference type="AlphaFoldDB" id="A0A099IAF0"/>
<dbReference type="InterPro" id="IPR007737">
    <property type="entry name" value="Mga_HTH"/>
</dbReference>
<reference evidence="9 10" key="1">
    <citation type="submission" date="2014-08" db="EMBL/GenBank/DDBJ databases">
        <title>Clostridium innocuum, an unnegligible vancomycin-resistant pathogen causing extra-intestinal infections.</title>
        <authorList>
            <person name="Feng Y."/>
            <person name="Chiu C.-H."/>
        </authorList>
    </citation>
    <scope>NUCLEOTIDE SEQUENCE [LARGE SCALE GENOMIC DNA]</scope>
    <source>
        <strain evidence="9 10">AN88</strain>
    </source>
</reference>
<dbReference type="PROSITE" id="PS51099">
    <property type="entry name" value="PTS_EIIB_TYPE_2"/>
    <property type="match status" value="1"/>
</dbReference>
<dbReference type="InterPro" id="IPR036388">
    <property type="entry name" value="WH-like_DNA-bd_sf"/>
</dbReference>
<dbReference type="SUPFAM" id="SSF55804">
    <property type="entry name" value="Phoshotransferase/anion transport protein"/>
    <property type="match status" value="1"/>
</dbReference>
<sequence length="648" mass="75680">MKLLKKGTEDIIRLLLDFQKPITIKELAERLHMSEKTVWNRINAENLDAMLGSDVMLVRKTNVGMYLDGTKDALDSLRRKLNGAVQHPAIQEEYRRNNVLMQLLKANLPLPIQELSETYLVSRKTMLQDLDCLQQQLNQYHLQLIRKQNAGVSITGDEISRRQLLERTILHQSVYYKDSHHKSIVFDEGVAKVLQDIAFDVYLENAISLVKEIQKELVGKFTDEGSKEIILQILISNHRSAQGIYIDSIHEDPSEMNLHFQEFIQLFERNHMLLHHNDYIYLWRRCINNRFVKTDAKKVDDKYLILARELLSSVVDLQDSEEIDYLIKNLAFHICQAVKRSNIGIKVNNPVLNKIKQQYGKFYSMVLTNVTQFEKSYNISLNEDEIGFITIYICAIYEKNISNQYYKVLFVSDEGVGQTQLLSMQIMNHFHNLLIHDTCNSLMLNEHKLEDCDFIISTCSLLLKHEYMEKLIRISNFIGEDDIQQISEQILKVGSQKLQKKVKQEPYDAIDFKYFESHQRSREEIFTTYLSIAEQFGYCDQNYMQTVFEREQRASTSIGKRIAIPHGDDAHIMKPAVFIVRNDVPIDWGNEQVDIVLFLILKFTDIQQNKRFFMRLYSCIEKSELIRTIDGPEKLDVLKHYIMEGGNG</sequence>
<keyword evidence="1" id="KW-0677">Repeat</keyword>
<evidence type="ECO:0000256" key="4">
    <source>
        <dbReference type="ARBA" id="ARBA00023163"/>
    </source>
</evidence>
<evidence type="ECO:0000256" key="3">
    <source>
        <dbReference type="ARBA" id="ARBA00023159"/>
    </source>
</evidence>
<keyword evidence="2" id="KW-0805">Transcription regulation</keyword>
<accession>A0A099IAF0</accession>
<dbReference type="InterPro" id="IPR002178">
    <property type="entry name" value="PTS_EIIA_type-2_dom"/>
</dbReference>
<proteinExistence type="predicted"/>
<dbReference type="InterPro" id="IPR036634">
    <property type="entry name" value="PRD_sf"/>
</dbReference>
<protein>
    <submittedName>
        <fullName evidence="9">Uncharacterized protein</fullName>
    </submittedName>
</protein>
<dbReference type="PROSITE" id="PS51372">
    <property type="entry name" value="PRD_2"/>
    <property type="match status" value="1"/>
</dbReference>
<dbReference type="GO" id="GO:0009401">
    <property type="term" value="P:phosphoenolpyruvate-dependent sugar phosphotransferase system"/>
    <property type="evidence" value="ECO:0007669"/>
    <property type="project" value="InterPro"/>
</dbReference>
<dbReference type="SUPFAM" id="SSF63520">
    <property type="entry name" value="PTS-regulatory domain, PRD"/>
    <property type="match status" value="1"/>
</dbReference>
<dbReference type="Gene3D" id="3.40.50.2300">
    <property type="match status" value="1"/>
</dbReference>
<dbReference type="Proteomes" id="UP000030008">
    <property type="component" value="Unassembled WGS sequence"/>
</dbReference>
<organism evidence="9 10">
    <name type="scientific">Clostridium innocuum</name>
    <dbReference type="NCBI Taxonomy" id="1522"/>
    <lineage>
        <taxon>Bacteria</taxon>
        <taxon>Bacillati</taxon>
        <taxon>Bacillota</taxon>
        <taxon>Clostridia</taxon>
        <taxon>Eubacteriales</taxon>
        <taxon>Clostridiaceae</taxon>
        <taxon>Clostridium</taxon>
    </lineage>
</organism>
<keyword evidence="4" id="KW-0804">Transcription</keyword>
<dbReference type="PROSITE" id="PS00372">
    <property type="entry name" value="PTS_EIIA_TYPE_2_HIS"/>
    <property type="match status" value="1"/>
</dbReference>
<dbReference type="InterPro" id="IPR050661">
    <property type="entry name" value="BglG_antiterminators"/>
</dbReference>
<feature type="domain" description="PTS EIIB type-2" evidence="7">
    <location>
        <begin position="406"/>
        <end position="498"/>
    </location>
</feature>
<dbReference type="PROSITE" id="PS51094">
    <property type="entry name" value="PTS_EIIA_TYPE_2"/>
    <property type="match status" value="1"/>
</dbReference>
<feature type="domain" description="PRD" evidence="8">
    <location>
        <begin position="298"/>
        <end position="403"/>
    </location>
</feature>
<dbReference type="GO" id="GO:0006355">
    <property type="term" value="P:regulation of DNA-templated transcription"/>
    <property type="evidence" value="ECO:0007669"/>
    <property type="project" value="InterPro"/>
</dbReference>
<dbReference type="Gene3D" id="1.10.1790.10">
    <property type="entry name" value="PRD domain"/>
    <property type="match status" value="1"/>
</dbReference>
<dbReference type="Pfam" id="PF00874">
    <property type="entry name" value="PRD"/>
    <property type="match status" value="1"/>
</dbReference>
<dbReference type="InterPro" id="IPR013011">
    <property type="entry name" value="PTS_EIIB_2"/>
</dbReference>
<evidence type="ECO:0000313" key="9">
    <source>
        <dbReference type="EMBL" id="KGJ54551.1"/>
    </source>
</evidence>
<dbReference type="InterPro" id="IPR013196">
    <property type="entry name" value="HTH_11"/>
</dbReference>
<keyword evidence="3" id="KW-0010">Activator</keyword>
<feature type="coiled-coil region" evidence="5">
    <location>
        <begin position="123"/>
        <end position="150"/>
    </location>
</feature>
<dbReference type="Gene3D" id="3.40.930.10">
    <property type="entry name" value="Mannitol-specific EII, Chain A"/>
    <property type="match status" value="1"/>
</dbReference>
<feature type="domain" description="PTS EIIA type-2" evidence="6">
    <location>
        <begin position="506"/>
        <end position="645"/>
    </location>
</feature>
<dbReference type="EMBL" id="JQIF01000014">
    <property type="protein sequence ID" value="KGJ54551.1"/>
    <property type="molecule type" value="Genomic_DNA"/>
</dbReference>
<dbReference type="Pfam" id="PF00359">
    <property type="entry name" value="PTS_EIIA_2"/>
    <property type="match status" value="1"/>
</dbReference>
<dbReference type="PANTHER" id="PTHR30185">
    <property type="entry name" value="CRYPTIC BETA-GLUCOSIDE BGL OPERON ANTITERMINATOR"/>
    <property type="match status" value="1"/>
</dbReference>
<evidence type="ECO:0000256" key="1">
    <source>
        <dbReference type="ARBA" id="ARBA00022737"/>
    </source>
</evidence>
<dbReference type="InterPro" id="IPR016152">
    <property type="entry name" value="PTrfase/Anion_transptr"/>
</dbReference>
<dbReference type="CDD" id="cd05568">
    <property type="entry name" value="PTS_IIB_bgl_like"/>
    <property type="match status" value="1"/>
</dbReference>
<evidence type="ECO:0000259" key="6">
    <source>
        <dbReference type="PROSITE" id="PS51094"/>
    </source>
</evidence>
<evidence type="ECO:0000256" key="5">
    <source>
        <dbReference type="SAM" id="Coils"/>
    </source>
</evidence>
<dbReference type="Gene3D" id="1.10.10.10">
    <property type="entry name" value="Winged helix-like DNA-binding domain superfamily/Winged helix DNA-binding domain"/>
    <property type="match status" value="2"/>
</dbReference>
<keyword evidence="5" id="KW-0175">Coiled coil</keyword>
<dbReference type="PANTHER" id="PTHR30185:SF18">
    <property type="entry name" value="TRANSCRIPTIONAL REGULATOR MTLR"/>
    <property type="match status" value="1"/>
</dbReference>
<evidence type="ECO:0000259" key="7">
    <source>
        <dbReference type="PROSITE" id="PS51099"/>
    </source>
</evidence>
<dbReference type="Pfam" id="PF08279">
    <property type="entry name" value="HTH_11"/>
    <property type="match status" value="1"/>
</dbReference>
<evidence type="ECO:0000259" key="8">
    <source>
        <dbReference type="PROSITE" id="PS51372"/>
    </source>
</evidence>